<feature type="region of interest" description="Disordered" evidence="1">
    <location>
        <begin position="1"/>
        <end position="50"/>
    </location>
</feature>
<dbReference type="InterPro" id="IPR000477">
    <property type="entry name" value="RT_dom"/>
</dbReference>
<dbReference type="SUPFAM" id="SSF56219">
    <property type="entry name" value="DNase I-like"/>
    <property type="match status" value="1"/>
</dbReference>
<dbReference type="PANTHER" id="PTHR31635">
    <property type="entry name" value="REVERSE TRANSCRIPTASE DOMAIN-CONTAINING PROTEIN-RELATED"/>
    <property type="match status" value="1"/>
</dbReference>
<dbReference type="Pfam" id="PF00078">
    <property type="entry name" value="RVT_1"/>
    <property type="match status" value="1"/>
</dbReference>
<dbReference type="InterPro" id="IPR036691">
    <property type="entry name" value="Endo/exonu/phosph_ase_sf"/>
</dbReference>
<evidence type="ECO:0000256" key="1">
    <source>
        <dbReference type="SAM" id="MobiDB-lite"/>
    </source>
</evidence>
<name>A0A2K3PG54_TRIPR</name>
<dbReference type="InterPro" id="IPR043502">
    <property type="entry name" value="DNA/RNA_pol_sf"/>
</dbReference>
<dbReference type="STRING" id="57577.A0A2K3PG54"/>
<evidence type="ECO:0000259" key="2">
    <source>
        <dbReference type="PROSITE" id="PS50878"/>
    </source>
</evidence>
<feature type="domain" description="Reverse transcriptase" evidence="2">
    <location>
        <begin position="477"/>
        <end position="758"/>
    </location>
</feature>
<sequence length="1048" mass="120518">MNKNEKLPRKSNVEHQGDPGLKESKFFHGPMFDDRRPVLEDTLPLHPKNNEGKSLDLEVFVDAKENGDSSAEKWDMDIAVEGANQDHAKEEGKGYDGFQYTDTNGFSGGIIVAWKERMIQIDVLSKHFQFLHLKVTMHSGKIFFFSPVYASPREEGRHELWSELKSISRGMVATGPKFTWRGPTFQNGDRIFERLDRALSNDDWRLGFPNAVVKVLPRVNFSDHHPMIIALFGFDYAQRPRYFKFESAWLLEESYAEMLEASWSDTNSIQERLSNLAHEIKEWKNITIGSVTKKKRELLARIGGVQKKLQIERRNNFLFRLENELQDELAHILKMEELMWFQRSRAKWLVDGDRNTHYYHLKTITRRRYNKIIMLRDVHGNWLEEVEELKQMANDYYKTLFAADGSVVNWYQTAITFPRLLDEELQMIGGVITDAEVKRVVFSMSPWKAPGPDGFPAGFYQKSWGIVGKSVCEFVKQAWSNPLCLRDINYTDICLIPKVDQPETIQQFRPISLCNTLYKVVSKVLTNRIKDTINKVVSPHQSGFIPGRSIHENIVVVQEMAHSMRKMNGKVGYFAVKVDLAKAYDRLSWKFIYHTLMEVGYPMEWIDVVMTSVTSVRTNVKWNGDRAEYFHPQRGIRQGDPISPYLFVICMDKLSHLITQRVQEEAWKPMRAGRNGPFISHLMFADDLILFAEANTTQMRVVLDTLNQFCQLSGQQVSHEKTSIMFSRNVCSQMREELTGLSGFNEASSLGKYLGVPLVGRAPKRSDYNYLINQVKTKLSAWKAKQLSFAGRVTLSKSVIEAIPIYPMMTNLIPKACLNELQKIQRAFIWGDEDGNRKYHAVSWDNVTKPKALGGLGIRRLVHMNKACLMKLGWAIRSGQEALWIDVMQGKYVRQNSSFANPIVRAQDSCLWKSLAGALHSLNIYDFWAIGNGNSVSAWRDRWLFPGKSIEEIGIAIPDNMQRWMVKDLVNDNGFWKLDILSTWLPQNIISKLFAIVPPNNNSGADRRAWSGTSDGSFTIASAYTLLCHFNDEAWDAVWLHIWRLKVT</sequence>
<dbReference type="EMBL" id="ASHM01006722">
    <property type="protein sequence ID" value="PNY14273.1"/>
    <property type="molecule type" value="Genomic_DNA"/>
</dbReference>
<feature type="compositionally biased region" description="Basic and acidic residues" evidence="1">
    <location>
        <begin position="1"/>
        <end position="39"/>
    </location>
</feature>
<dbReference type="PANTHER" id="PTHR31635:SF196">
    <property type="entry name" value="REVERSE TRANSCRIPTASE DOMAIN-CONTAINING PROTEIN-RELATED"/>
    <property type="match status" value="1"/>
</dbReference>
<gene>
    <name evidence="3" type="ORF">L195_g010949</name>
</gene>
<proteinExistence type="predicted"/>
<accession>A0A2K3PG54</accession>
<dbReference type="AlphaFoldDB" id="A0A2K3PG54"/>
<evidence type="ECO:0000313" key="4">
    <source>
        <dbReference type="Proteomes" id="UP000236291"/>
    </source>
</evidence>
<dbReference type="SUPFAM" id="SSF56672">
    <property type="entry name" value="DNA/RNA polymerases"/>
    <property type="match status" value="1"/>
</dbReference>
<dbReference type="PROSITE" id="PS50878">
    <property type="entry name" value="RT_POL"/>
    <property type="match status" value="1"/>
</dbReference>
<dbReference type="Proteomes" id="UP000236291">
    <property type="component" value="Unassembled WGS sequence"/>
</dbReference>
<organism evidence="3 4">
    <name type="scientific">Trifolium pratense</name>
    <name type="common">Red clover</name>
    <dbReference type="NCBI Taxonomy" id="57577"/>
    <lineage>
        <taxon>Eukaryota</taxon>
        <taxon>Viridiplantae</taxon>
        <taxon>Streptophyta</taxon>
        <taxon>Embryophyta</taxon>
        <taxon>Tracheophyta</taxon>
        <taxon>Spermatophyta</taxon>
        <taxon>Magnoliopsida</taxon>
        <taxon>eudicotyledons</taxon>
        <taxon>Gunneridae</taxon>
        <taxon>Pentapetalae</taxon>
        <taxon>rosids</taxon>
        <taxon>fabids</taxon>
        <taxon>Fabales</taxon>
        <taxon>Fabaceae</taxon>
        <taxon>Papilionoideae</taxon>
        <taxon>50 kb inversion clade</taxon>
        <taxon>NPAAA clade</taxon>
        <taxon>Hologalegina</taxon>
        <taxon>IRL clade</taxon>
        <taxon>Trifolieae</taxon>
        <taxon>Trifolium</taxon>
    </lineage>
</organism>
<feature type="non-terminal residue" evidence="3">
    <location>
        <position position="1048"/>
    </location>
</feature>
<protein>
    <submittedName>
        <fullName evidence="3">Ribonuclease H</fullName>
    </submittedName>
</protein>
<reference evidence="3 4" key="1">
    <citation type="journal article" date="2014" name="Am. J. Bot.">
        <title>Genome assembly and annotation for red clover (Trifolium pratense; Fabaceae).</title>
        <authorList>
            <person name="Istvanek J."/>
            <person name="Jaros M."/>
            <person name="Krenek A."/>
            <person name="Repkova J."/>
        </authorList>
    </citation>
    <scope>NUCLEOTIDE SEQUENCE [LARGE SCALE GENOMIC DNA]</scope>
    <source>
        <strain evidence="4">cv. Tatra</strain>
        <tissue evidence="3">Young leaves</tissue>
    </source>
</reference>
<reference evidence="3 4" key="2">
    <citation type="journal article" date="2017" name="Front. Plant Sci.">
        <title>Gene Classification and Mining of Molecular Markers Useful in Red Clover (Trifolium pratense) Breeding.</title>
        <authorList>
            <person name="Istvanek J."/>
            <person name="Dluhosova J."/>
            <person name="Dluhos P."/>
            <person name="Patkova L."/>
            <person name="Nedelnik J."/>
            <person name="Repkova J."/>
        </authorList>
    </citation>
    <scope>NUCLEOTIDE SEQUENCE [LARGE SCALE GENOMIC DNA]</scope>
    <source>
        <strain evidence="4">cv. Tatra</strain>
        <tissue evidence="3">Young leaves</tissue>
    </source>
</reference>
<evidence type="ECO:0000313" key="3">
    <source>
        <dbReference type="EMBL" id="PNY14273.1"/>
    </source>
</evidence>
<dbReference type="ExpressionAtlas" id="A0A2K3PG54">
    <property type="expression patterns" value="baseline"/>
</dbReference>
<dbReference type="CDD" id="cd01650">
    <property type="entry name" value="RT_nLTR_like"/>
    <property type="match status" value="1"/>
</dbReference>
<comment type="caution">
    <text evidence="3">The sequence shown here is derived from an EMBL/GenBank/DDBJ whole genome shotgun (WGS) entry which is preliminary data.</text>
</comment>